<comment type="similarity">
    <text evidence="8">Belongs to the tilB family.</text>
</comment>
<evidence type="ECO:0000256" key="6">
    <source>
        <dbReference type="ARBA" id="ARBA00023069"/>
    </source>
</evidence>
<accession>A0ABP0X3B1</accession>
<evidence type="ECO:0000256" key="2">
    <source>
        <dbReference type="ARBA" id="ARBA00004496"/>
    </source>
</evidence>
<dbReference type="InterPro" id="IPR001611">
    <property type="entry name" value="Leu-rich_rpt"/>
</dbReference>
<dbReference type="PANTHER" id="PTHR18849:SF0">
    <property type="entry name" value="CILIA- AND FLAGELLA-ASSOCIATED PROTEIN 410-RELATED"/>
    <property type="match status" value="1"/>
</dbReference>
<evidence type="ECO:0000259" key="9">
    <source>
        <dbReference type="Pfam" id="PF23602"/>
    </source>
</evidence>
<keyword evidence="5" id="KW-0677">Repeat</keyword>
<protein>
    <recommendedName>
        <fullName evidence="9">Dynein axonemal assembly factor 11-like CS domain-containing protein</fullName>
    </recommendedName>
</protein>
<keyword evidence="3" id="KW-0963">Cytoplasm</keyword>
<evidence type="ECO:0000256" key="7">
    <source>
        <dbReference type="ARBA" id="ARBA00023273"/>
    </source>
</evidence>
<evidence type="ECO:0000313" key="10">
    <source>
        <dbReference type="EMBL" id="CAK9272501.1"/>
    </source>
</evidence>
<dbReference type="InterPro" id="IPR032675">
    <property type="entry name" value="LRR_dom_sf"/>
</dbReference>
<sequence length="432" mass="49134">MGGAGITEEMIRRRSEHNECVLYTLEELVLQEEGIERIDTLGVLCPHLRILYMPNNLIACLENMNRLKELQYLNLAMNNIVKVEGLEHCEALEKLDLTLNFVDLQQLPSVTTLKANLHLRELFLTGNPCSDWGGYRKFVITELPHLKRLDAWEIKPTERIEAFQVCQVPTKYQYCNNACLKSSHILVTSTQMCKNDKGEAIREYSPATRVAEHKELLKLREDDNKTTSIRKEEKVSKRRNGFDPLPIEGRIYQKNEGGWEFKLHDDISENALVLDVVVGRYLDTSLIDVDVQPYLVRILVKGKLLQLHLPSEVKTDASIAQRSTTNGHLVVTMPLVSTVMQAYAPTRLAQRVLQDRTIHEPLTGKMDIGQKTSKSSIYECRQDVVDVRNIVPNTISSPMVESEQQKLIKPEPQVLNTLTATGDDDLDVPPLE</sequence>
<organism evidence="10 11">
    <name type="scientific">Sphagnum jensenii</name>
    <dbReference type="NCBI Taxonomy" id="128206"/>
    <lineage>
        <taxon>Eukaryota</taxon>
        <taxon>Viridiplantae</taxon>
        <taxon>Streptophyta</taxon>
        <taxon>Embryophyta</taxon>
        <taxon>Bryophyta</taxon>
        <taxon>Sphagnophytina</taxon>
        <taxon>Sphagnopsida</taxon>
        <taxon>Sphagnales</taxon>
        <taxon>Sphagnaceae</taxon>
        <taxon>Sphagnum</taxon>
    </lineage>
</organism>
<name>A0ABP0X3B1_9BRYO</name>
<dbReference type="InterPro" id="IPR056496">
    <property type="entry name" value="CS_DNAAF11_C"/>
</dbReference>
<keyword evidence="4" id="KW-0433">Leucine-rich repeat</keyword>
<evidence type="ECO:0000256" key="8">
    <source>
        <dbReference type="ARBA" id="ARBA00049982"/>
    </source>
</evidence>
<comment type="subcellular location">
    <subcellularLocation>
        <location evidence="1">Cell projection</location>
        <location evidence="1">Cilium</location>
    </subcellularLocation>
    <subcellularLocation>
        <location evidence="2">Cytoplasm</location>
    </subcellularLocation>
</comment>
<evidence type="ECO:0000256" key="3">
    <source>
        <dbReference type="ARBA" id="ARBA00022490"/>
    </source>
</evidence>
<keyword evidence="7" id="KW-0966">Cell projection</keyword>
<reference evidence="10" key="1">
    <citation type="submission" date="2024-02" db="EMBL/GenBank/DDBJ databases">
        <authorList>
            <consortium name="ELIXIR-Norway"/>
            <consortium name="Elixir Norway"/>
        </authorList>
    </citation>
    <scope>NUCLEOTIDE SEQUENCE</scope>
</reference>
<evidence type="ECO:0000313" key="11">
    <source>
        <dbReference type="Proteomes" id="UP001497444"/>
    </source>
</evidence>
<dbReference type="Pfam" id="PF23602">
    <property type="entry name" value="CS_DNAAF11_C"/>
    <property type="match status" value="1"/>
</dbReference>
<evidence type="ECO:0000256" key="1">
    <source>
        <dbReference type="ARBA" id="ARBA00004138"/>
    </source>
</evidence>
<dbReference type="Gene3D" id="3.80.10.10">
    <property type="entry name" value="Ribonuclease Inhibitor"/>
    <property type="match status" value="1"/>
</dbReference>
<keyword evidence="6" id="KW-0969">Cilium</keyword>
<dbReference type="EMBL" id="OZ020099">
    <property type="protein sequence ID" value="CAK9272501.1"/>
    <property type="molecule type" value="Genomic_DNA"/>
</dbReference>
<evidence type="ECO:0000256" key="4">
    <source>
        <dbReference type="ARBA" id="ARBA00022614"/>
    </source>
</evidence>
<evidence type="ECO:0000256" key="5">
    <source>
        <dbReference type="ARBA" id="ARBA00022737"/>
    </source>
</evidence>
<proteinExistence type="inferred from homology"/>
<keyword evidence="11" id="KW-1185">Reference proteome</keyword>
<gene>
    <name evidence="10" type="ORF">CSSPJE1EN1_LOCUS17979</name>
</gene>
<dbReference type="PROSITE" id="PS51450">
    <property type="entry name" value="LRR"/>
    <property type="match status" value="2"/>
</dbReference>
<dbReference type="Proteomes" id="UP001497444">
    <property type="component" value="Chromosome 4"/>
</dbReference>
<dbReference type="PANTHER" id="PTHR18849">
    <property type="entry name" value="LEUCINE RICH REPEAT PROTEIN"/>
    <property type="match status" value="1"/>
</dbReference>
<dbReference type="SUPFAM" id="SSF52058">
    <property type="entry name" value="L domain-like"/>
    <property type="match status" value="1"/>
</dbReference>
<dbReference type="Pfam" id="PF14580">
    <property type="entry name" value="LRR_9"/>
    <property type="match status" value="1"/>
</dbReference>
<feature type="domain" description="Dynein axonemal assembly factor 11-like CS" evidence="9">
    <location>
        <begin position="218"/>
        <end position="334"/>
    </location>
</feature>